<keyword evidence="3" id="KW-1003">Cell membrane</keyword>
<dbReference type="InterPro" id="IPR001901">
    <property type="entry name" value="Translocase_SecE/Sec61-g"/>
</dbReference>
<evidence type="ECO:0000313" key="11">
    <source>
        <dbReference type="Proteomes" id="UP000177481"/>
    </source>
</evidence>
<keyword evidence="5" id="KW-0653">Protein transport</keyword>
<evidence type="ECO:0000256" key="5">
    <source>
        <dbReference type="ARBA" id="ARBA00022927"/>
    </source>
</evidence>
<evidence type="ECO:0000313" key="10">
    <source>
        <dbReference type="EMBL" id="OGD64791.1"/>
    </source>
</evidence>
<dbReference type="STRING" id="1797471.A3A71_01970"/>
<organism evidence="10 11">
    <name type="scientific">Candidatus Berkelbacteria bacterium RIFCSPLOWO2_01_FULL_50_28</name>
    <dbReference type="NCBI Taxonomy" id="1797471"/>
    <lineage>
        <taxon>Bacteria</taxon>
        <taxon>Candidatus Berkelbacteria</taxon>
    </lineage>
</organism>
<gene>
    <name evidence="10" type="ORF">A3A71_01970</name>
</gene>
<dbReference type="EMBL" id="MEZX01000002">
    <property type="protein sequence ID" value="OGD64791.1"/>
    <property type="molecule type" value="Genomic_DNA"/>
</dbReference>
<dbReference type="Pfam" id="PF00584">
    <property type="entry name" value="SecE"/>
    <property type="match status" value="1"/>
</dbReference>
<evidence type="ECO:0000256" key="7">
    <source>
        <dbReference type="ARBA" id="ARBA00023010"/>
    </source>
</evidence>
<accession>A0A1F5EBR5</accession>
<protein>
    <submittedName>
        <fullName evidence="10">Preprotein translocase subunit SecE</fullName>
    </submittedName>
</protein>
<evidence type="ECO:0000256" key="4">
    <source>
        <dbReference type="ARBA" id="ARBA00022692"/>
    </source>
</evidence>
<evidence type="ECO:0000256" key="9">
    <source>
        <dbReference type="SAM" id="Phobius"/>
    </source>
</evidence>
<dbReference type="InterPro" id="IPR038379">
    <property type="entry name" value="SecE_sf"/>
</dbReference>
<dbReference type="Gene3D" id="1.20.5.1030">
    <property type="entry name" value="Preprotein translocase secy subunit"/>
    <property type="match status" value="1"/>
</dbReference>
<comment type="subcellular location">
    <subcellularLocation>
        <location evidence="1">Membrane</location>
    </subcellularLocation>
</comment>
<evidence type="ECO:0000256" key="3">
    <source>
        <dbReference type="ARBA" id="ARBA00022475"/>
    </source>
</evidence>
<evidence type="ECO:0000256" key="6">
    <source>
        <dbReference type="ARBA" id="ARBA00022989"/>
    </source>
</evidence>
<keyword evidence="6 9" id="KW-1133">Transmembrane helix</keyword>
<evidence type="ECO:0000256" key="8">
    <source>
        <dbReference type="ARBA" id="ARBA00023136"/>
    </source>
</evidence>
<keyword evidence="2" id="KW-0813">Transport</keyword>
<keyword evidence="4 9" id="KW-0812">Transmembrane</keyword>
<dbReference type="GO" id="GO:0006886">
    <property type="term" value="P:intracellular protein transport"/>
    <property type="evidence" value="ECO:0007669"/>
    <property type="project" value="InterPro"/>
</dbReference>
<keyword evidence="7" id="KW-0811">Translocation</keyword>
<dbReference type="GO" id="GO:0008320">
    <property type="term" value="F:protein transmembrane transporter activity"/>
    <property type="evidence" value="ECO:0007669"/>
    <property type="project" value="InterPro"/>
</dbReference>
<reference evidence="10 11" key="1">
    <citation type="journal article" date="2016" name="Nat. Commun.">
        <title>Thousands of microbial genomes shed light on interconnected biogeochemical processes in an aquifer system.</title>
        <authorList>
            <person name="Anantharaman K."/>
            <person name="Brown C.T."/>
            <person name="Hug L.A."/>
            <person name="Sharon I."/>
            <person name="Castelle C.J."/>
            <person name="Probst A.J."/>
            <person name="Thomas B.C."/>
            <person name="Singh A."/>
            <person name="Wilkins M.J."/>
            <person name="Karaoz U."/>
            <person name="Brodie E.L."/>
            <person name="Williams K.H."/>
            <person name="Hubbard S.S."/>
            <person name="Banfield J.F."/>
        </authorList>
    </citation>
    <scope>NUCLEOTIDE SEQUENCE [LARGE SCALE GENOMIC DNA]</scope>
</reference>
<keyword evidence="8 9" id="KW-0472">Membrane</keyword>
<dbReference type="GO" id="GO:0009306">
    <property type="term" value="P:protein secretion"/>
    <property type="evidence" value="ECO:0007669"/>
    <property type="project" value="InterPro"/>
</dbReference>
<dbReference type="PANTHER" id="PTHR33910">
    <property type="entry name" value="PROTEIN TRANSLOCASE SUBUNIT SECE"/>
    <property type="match status" value="1"/>
</dbReference>
<comment type="caution">
    <text evidence="10">The sequence shown here is derived from an EMBL/GenBank/DDBJ whole genome shotgun (WGS) entry which is preliminary data.</text>
</comment>
<evidence type="ECO:0000256" key="1">
    <source>
        <dbReference type="ARBA" id="ARBA00004370"/>
    </source>
</evidence>
<evidence type="ECO:0000256" key="2">
    <source>
        <dbReference type="ARBA" id="ARBA00022448"/>
    </source>
</evidence>
<dbReference type="GO" id="GO:0043952">
    <property type="term" value="P:protein transport by the Sec complex"/>
    <property type="evidence" value="ECO:0007669"/>
    <property type="project" value="TreeGrafter"/>
</dbReference>
<name>A0A1F5EBR5_9BACT</name>
<dbReference type="Proteomes" id="UP000177481">
    <property type="component" value="Unassembled WGS sequence"/>
</dbReference>
<dbReference type="AlphaFoldDB" id="A0A1F5EBR5"/>
<dbReference type="PANTHER" id="PTHR33910:SF1">
    <property type="entry name" value="PROTEIN TRANSLOCASE SUBUNIT SECE"/>
    <property type="match status" value="1"/>
</dbReference>
<dbReference type="InterPro" id="IPR005807">
    <property type="entry name" value="SecE_bac"/>
</dbReference>
<dbReference type="NCBIfam" id="TIGR00964">
    <property type="entry name" value="secE_bact"/>
    <property type="match status" value="1"/>
</dbReference>
<feature type="transmembrane region" description="Helical" evidence="9">
    <location>
        <begin position="33"/>
        <end position="54"/>
    </location>
</feature>
<sequence length="63" mass="6938">MMVNLSPAKFIGTTVEEGKKVIWPNRELVIRHTVMVVVTIGIGVLIFAGVDFGFQKLVLLAIK</sequence>
<dbReference type="GO" id="GO:0005886">
    <property type="term" value="C:plasma membrane"/>
    <property type="evidence" value="ECO:0007669"/>
    <property type="project" value="TreeGrafter"/>
</dbReference>
<dbReference type="GO" id="GO:0006605">
    <property type="term" value="P:protein targeting"/>
    <property type="evidence" value="ECO:0007669"/>
    <property type="project" value="InterPro"/>
</dbReference>
<proteinExistence type="predicted"/>